<feature type="transmembrane region" description="Helical" evidence="1">
    <location>
        <begin position="78"/>
        <end position="97"/>
    </location>
</feature>
<keyword evidence="1" id="KW-0812">Transmembrane</keyword>
<feature type="transmembrane region" description="Helical" evidence="1">
    <location>
        <begin position="410"/>
        <end position="434"/>
    </location>
</feature>
<dbReference type="AlphaFoldDB" id="A0A7S7M752"/>
<keyword evidence="3" id="KW-1185">Reference proteome</keyword>
<feature type="transmembrane region" description="Helical" evidence="1">
    <location>
        <begin position="136"/>
        <end position="161"/>
    </location>
</feature>
<dbReference type="RefSeq" id="WP_194369920.1">
    <property type="nucleotide sequence ID" value="NZ_CP063767.1"/>
</dbReference>
<feature type="transmembrane region" description="Helical" evidence="1">
    <location>
        <begin position="377"/>
        <end position="404"/>
    </location>
</feature>
<name>A0A7S7M752_9ACTN</name>
<feature type="transmembrane region" description="Helical" evidence="1">
    <location>
        <begin position="317"/>
        <end position="335"/>
    </location>
</feature>
<gene>
    <name evidence="2" type="ORF">INP52_05855</name>
</gene>
<feature type="transmembrane region" description="Helical" evidence="1">
    <location>
        <begin position="455"/>
        <end position="487"/>
    </location>
</feature>
<dbReference type="Proteomes" id="UP000593735">
    <property type="component" value="Chromosome"/>
</dbReference>
<feature type="transmembrane region" description="Helical" evidence="1">
    <location>
        <begin position="167"/>
        <end position="187"/>
    </location>
</feature>
<evidence type="ECO:0000313" key="2">
    <source>
        <dbReference type="EMBL" id="QOY59966.1"/>
    </source>
</evidence>
<protein>
    <submittedName>
        <fullName evidence="2">Uncharacterized protein</fullName>
    </submittedName>
</protein>
<dbReference type="EMBL" id="CP063767">
    <property type="protein sequence ID" value="QOY59966.1"/>
    <property type="molecule type" value="Genomic_DNA"/>
</dbReference>
<reference evidence="2 3" key="1">
    <citation type="submission" date="2020-10" db="EMBL/GenBank/DDBJ databases">
        <title>Olsenella immobilis sp.nov., isolated from the mud in a fermentation cellar used for the production of Chinese strong-flavoured liquor.</title>
        <authorList>
            <person name="Lu L."/>
        </authorList>
    </citation>
    <scope>NUCLEOTIDE SEQUENCE [LARGE SCALE GENOMIC DNA]</scope>
    <source>
        <strain evidence="2 3">LZLJ-2</strain>
    </source>
</reference>
<keyword evidence="1" id="KW-1133">Transmembrane helix</keyword>
<proteinExistence type="predicted"/>
<organism evidence="2 3">
    <name type="scientific">Thermophilibacter immobilis</name>
    <dbReference type="NCBI Taxonomy" id="2779519"/>
    <lineage>
        <taxon>Bacteria</taxon>
        <taxon>Bacillati</taxon>
        <taxon>Actinomycetota</taxon>
        <taxon>Coriobacteriia</taxon>
        <taxon>Coriobacteriales</taxon>
        <taxon>Atopobiaceae</taxon>
        <taxon>Thermophilibacter</taxon>
    </lineage>
</organism>
<evidence type="ECO:0000313" key="3">
    <source>
        <dbReference type="Proteomes" id="UP000593735"/>
    </source>
</evidence>
<feature type="transmembrane region" description="Helical" evidence="1">
    <location>
        <begin position="47"/>
        <end position="72"/>
    </location>
</feature>
<sequence length="488" mass="49920">MRRASSLGALARLELLHARGELRWALFAFGIDSEHDRGFLERTYQAYMALVALVALGLMWSGVLAAIAAGAASLGESVAHGLAGALGAALPAAALLVDATRYLRGSPFGLIRPDFSFLARLAAPEELVLARSWRPVAAHLLCGVLVGWTLAVLAGAVSVSVSVSVPVWAAGLAARLVAAWLAALLAGLTRCAVARPGRLATTAALGVSSLGVAALASLAAAAPTPAWCAAVLVLACADARVAERADMAFVIDDSAPGAALHELRHLALVDAGAYGEARWHVRRRCRRVPRASWHFGTGPRACTSRALAALVRRPSSLGGLLSLAALLSVGAVLMAQGTQTWLLLGWLLCLGQGLVAHPPELGAVFRDDCANRLLRGLLPLSALGLLASDVLPALAVSVGASLVVTGAAAALVGASLPAALALTLALHAVVTLACGLDDPRRVALGPRLTCMSFSVLAYLAAGALALLGAVWALGCLVAGAALLVWWLR</sequence>
<evidence type="ECO:0000256" key="1">
    <source>
        <dbReference type="SAM" id="Phobius"/>
    </source>
</evidence>
<keyword evidence="1" id="KW-0472">Membrane</keyword>
<dbReference type="KEGG" id="tio:INP52_05855"/>
<accession>A0A7S7M752</accession>